<dbReference type="PRINTS" id="PR00728">
    <property type="entry name" value="SIGNALPTASE"/>
</dbReference>
<evidence type="ECO:0000259" key="15">
    <source>
        <dbReference type="Pfam" id="PF00717"/>
    </source>
</evidence>
<dbReference type="Proteomes" id="UP001141327">
    <property type="component" value="Unassembled WGS sequence"/>
</dbReference>
<sequence length="180" mass="20197">MASLFAEELAELKNMKPRVLLQNIINMAMVGLSALMFWKALMLVTGTESPVVVVLSGSMEPGFKRGDLLFLYNDATPVKVGDVVVYQVDDKPIPIVHRILRVHQNQDGTMEYLTKGDNNQVDDRGLYPVGQDWLRPDQIIGRARGFCPFVGRVTIIMTDYPKVKYALLLLLGYLAFHGKD</sequence>
<keyword evidence="8 14" id="KW-0812">Transmembrane</keyword>
<evidence type="ECO:0000256" key="2">
    <source>
        <dbReference type="ARBA" id="ARBA00004648"/>
    </source>
</evidence>
<accession>A0ABQ8UXP8</accession>
<dbReference type="PANTHER" id="PTHR10806">
    <property type="entry name" value="SIGNAL PEPTIDASE COMPLEX CATALYTIC SUBUNIT SEC11"/>
    <property type="match status" value="1"/>
</dbReference>
<evidence type="ECO:0000256" key="7">
    <source>
        <dbReference type="ARBA" id="ARBA00022670"/>
    </source>
</evidence>
<evidence type="ECO:0000256" key="8">
    <source>
        <dbReference type="ARBA" id="ARBA00022692"/>
    </source>
</evidence>
<dbReference type="EMBL" id="JAPMOS010000003">
    <property type="protein sequence ID" value="KAJ4462350.1"/>
    <property type="molecule type" value="Genomic_DNA"/>
</dbReference>
<dbReference type="PANTHER" id="PTHR10806:SF6">
    <property type="entry name" value="SIGNAL PEPTIDASE COMPLEX CATALYTIC SUBUNIT SEC11"/>
    <property type="match status" value="1"/>
</dbReference>
<evidence type="ECO:0000256" key="14">
    <source>
        <dbReference type="SAM" id="Phobius"/>
    </source>
</evidence>
<evidence type="ECO:0000313" key="16">
    <source>
        <dbReference type="EMBL" id="KAJ4462350.1"/>
    </source>
</evidence>
<evidence type="ECO:0000256" key="6">
    <source>
        <dbReference type="ARBA" id="ARBA00021755"/>
    </source>
</evidence>
<evidence type="ECO:0000313" key="17">
    <source>
        <dbReference type="Proteomes" id="UP001141327"/>
    </source>
</evidence>
<comment type="subcellular location">
    <subcellularLocation>
        <location evidence="2">Endoplasmic reticulum membrane</location>
        <topology evidence="2">Single-pass type II membrane protein</topology>
    </subcellularLocation>
</comment>
<dbReference type="Pfam" id="PF00717">
    <property type="entry name" value="Peptidase_S24"/>
    <property type="match status" value="1"/>
</dbReference>
<keyword evidence="10" id="KW-0256">Endoplasmic reticulum</keyword>
<evidence type="ECO:0000256" key="4">
    <source>
        <dbReference type="ARBA" id="ARBA00013208"/>
    </source>
</evidence>
<dbReference type="InterPro" id="IPR036286">
    <property type="entry name" value="LexA/Signal_pep-like_sf"/>
</dbReference>
<comment type="catalytic activity">
    <reaction evidence="1">
        <text>Cleavage of hydrophobic, N-terminal signal or leader sequences from secreted and periplasmic proteins.</text>
        <dbReference type="EC" id="3.4.21.89"/>
    </reaction>
</comment>
<proteinExistence type="inferred from homology"/>
<evidence type="ECO:0000256" key="12">
    <source>
        <dbReference type="ARBA" id="ARBA00023136"/>
    </source>
</evidence>
<name>A0ABQ8UXP8_9EUKA</name>
<evidence type="ECO:0000256" key="3">
    <source>
        <dbReference type="ARBA" id="ARBA00011035"/>
    </source>
</evidence>
<dbReference type="InterPro" id="IPR001733">
    <property type="entry name" value="Peptidase_S26B"/>
</dbReference>
<comment type="caution">
    <text evidence="16">The sequence shown here is derived from an EMBL/GenBank/DDBJ whole genome shotgun (WGS) entry which is preliminary data.</text>
</comment>
<evidence type="ECO:0000256" key="11">
    <source>
        <dbReference type="ARBA" id="ARBA00022989"/>
    </source>
</evidence>
<dbReference type="SUPFAM" id="SSF51306">
    <property type="entry name" value="LexA/Signal peptidase"/>
    <property type="match status" value="1"/>
</dbReference>
<gene>
    <name evidence="16" type="ORF">PAPYR_965</name>
</gene>
<keyword evidence="11 14" id="KW-1133">Transmembrane helix</keyword>
<keyword evidence="9" id="KW-0378">Hydrolase</keyword>
<dbReference type="CDD" id="cd06530">
    <property type="entry name" value="S26_SPase_I"/>
    <property type="match status" value="1"/>
</dbReference>
<keyword evidence="7" id="KW-0645">Protease</keyword>
<evidence type="ECO:0000256" key="1">
    <source>
        <dbReference type="ARBA" id="ARBA00000677"/>
    </source>
</evidence>
<dbReference type="EC" id="3.4.21.89" evidence="4"/>
<dbReference type="PROSITE" id="PS00761">
    <property type="entry name" value="SPASE_I_3"/>
    <property type="match status" value="1"/>
</dbReference>
<protein>
    <recommendedName>
        <fullName evidence="5">Signal peptidase complex catalytic subunit SEC11</fullName>
        <ecNumber evidence="4">3.4.21.89</ecNumber>
    </recommendedName>
    <alternativeName>
        <fullName evidence="6">Signal peptidase complex catalytic subunit sec11</fullName>
    </alternativeName>
</protein>
<comment type="similarity">
    <text evidence="3">Belongs to the peptidase S26B family.</text>
</comment>
<keyword evidence="17" id="KW-1185">Reference proteome</keyword>
<dbReference type="InterPro" id="IPR019758">
    <property type="entry name" value="Pept_S26A_signal_pept_1_CS"/>
</dbReference>
<reference evidence="16" key="1">
    <citation type="journal article" date="2022" name="bioRxiv">
        <title>Genomics of Preaxostyla Flagellates Illuminates Evolutionary Transitions and the Path Towards Mitochondrial Loss.</title>
        <authorList>
            <person name="Novak L.V.F."/>
            <person name="Treitli S.C."/>
            <person name="Pyrih J."/>
            <person name="Halakuc P."/>
            <person name="Pipaliya S.V."/>
            <person name="Vacek V."/>
            <person name="Brzon O."/>
            <person name="Soukal P."/>
            <person name="Eme L."/>
            <person name="Dacks J.B."/>
            <person name="Karnkowska A."/>
            <person name="Elias M."/>
            <person name="Hampl V."/>
        </authorList>
    </citation>
    <scope>NUCLEOTIDE SEQUENCE</scope>
    <source>
        <strain evidence="16">RCP-MX</strain>
    </source>
</reference>
<evidence type="ECO:0000256" key="9">
    <source>
        <dbReference type="ARBA" id="ARBA00022801"/>
    </source>
</evidence>
<dbReference type="NCBIfam" id="TIGR02228">
    <property type="entry name" value="sigpep_I_arch"/>
    <property type="match status" value="1"/>
</dbReference>
<comment type="function">
    <text evidence="13">Catalytic component of the signal peptidase complex (SPC) which catalyzes the cleavage of N-terminal signal sequences from nascent proteins as they are translocated into the lumen of the endoplasmic reticulum. Specifically cleaves N-terminal signal peptides that contain a hydrophobic alpha-helix (h-region) shorter than 18-20 amino acids.</text>
</comment>
<feature type="domain" description="Peptidase S24/S26A/S26B/S26C" evidence="15">
    <location>
        <begin position="38"/>
        <end position="104"/>
    </location>
</feature>
<organism evidence="16 17">
    <name type="scientific">Paratrimastix pyriformis</name>
    <dbReference type="NCBI Taxonomy" id="342808"/>
    <lineage>
        <taxon>Eukaryota</taxon>
        <taxon>Metamonada</taxon>
        <taxon>Preaxostyla</taxon>
        <taxon>Paratrimastigidae</taxon>
        <taxon>Paratrimastix</taxon>
    </lineage>
</organism>
<feature type="transmembrane region" description="Helical" evidence="14">
    <location>
        <begin position="20"/>
        <end position="38"/>
    </location>
</feature>
<keyword evidence="12 14" id="KW-0472">Membrane</keyword>
<evidence type="ECO:0000256" key="13">
    <source>
        <dbReference type="ARBA" id="ARBA00045533"/>
    </source>
</evidence>
<evidence type="ECO:0000256" key="10">
    <source>
        <dbReference type="ARBA" id="ARBA00022824"/>
    </source>
</evidence>
<dbReference type="InterPro" id="IPR015927">
    <property type="entry name" value="Peptidase_S24_S26A/B/C"/>
</dbReference>
<dbReference type="InterPro" id="IPR019533">
    <property type="entry name" value="Peptidase_S26"/>
</dbReference>
<evidence type="ECO:0000256" key="5">
    <source>
        <dbReference type="ARBA" id="ARBA00019685"/>
    </source>
</evidence>